<comment type="caution">
    <text evidence="4">The sequence shown here is derived from an EMBL/GenBank/DDBJ whole genome shotgun (WGS) entry which is preliminary data.</text>
</comment>
<accession>A0AA47MDI7</accession>
<dbReference type="SUPFAM" id="SSF56672">
    <property type="entry name" value="DNA/RNA polymerases"/>
    <property type="match status" value="1"/>
</dbReference>
<organism evidence="4 5">
    <name type="scientific">Merluccius polli</name>
    <name type="common">Benguela hake</name>
    <name type="synonym">Merluccius cadenati</name>
    <dbReference type="NCBI Taxonomy" id="89951"/>
    <lineage>
        <taxon>Eukaryota</taxon>
        <taxon>Metazoa</taxon>
        <taxon>Chordata</taxon>
        <taxon>Craniata</taxon>
        <taxon>Vertebrata</taxon>
        <taxon>Euteleostomi</taxon>
        <taxon>Actinopterygii</taxon>
        <taxon>Neopterygii</taxon>
        <taxon>Teleostei</taxon>
        <taxon>Neoteleostei</taxon>
        <taxon>Acanthomorphata</taxon>
        <taxon>Zeiogadaria</taxon>
        <taxon>Gadariae</taxon>
        <taxon>Gadiformes</taxon>
        <taxon>Gadoidei</taxon>
        <taxon>Merlucciidae</taxon>
        <taxon>Merluccius</taxon>
    </lineage>
</organism>
<dbReference type="PROSITE" id="PS50994">
    <property type="entry name" value="INTEGRASE"/>
    <property type="match status" value="1"/>
</dbReference>
<dbReference type="InterPro" id="IPR036397">
    <property type="entry name" value="RNaseH_sf"/>
</dbReference>
<dbReference type="InterPro" id="IPR041577">
    <property type="entry name" value="RT_RNaseH_2"/>
</dbReference>
<evidence type="ECO:0000256" key="1">
    <source>
        <dbReference type="ARBA" id="ARBA00039658"/>
    </source>
</evidence>
<dbReference type="Proteomes" id="UP001174136">
    <property type="component" value="Unassembled WGS sequence"/>
</dbReference>
<sequence length="1299" mass="146209">MGDDGVTPSPKKLKSFLGMVMYYQRFIQNCSGIAKPLFALTSGPKKNKGLTKGIACFKKLKSSDWTSKHRRSFEQLKSALLESVVLAHPDFNRPFVLSTDASLDGLGAVISQVPEGESKARPIAFAKGNTIQEVFRFSANQQGVGCCSHITTLEHHSLDTDEVKAVLEGHVEWEMGPKGRAISWLAQDVQQLIPAGQSPLPVFPIKELQDKQQQDSVLSRVLFFVTRCRRPSRRERAHETGRVLKMLKQWDKFKLLDGLLYRVSKNPLTGKKRFQYVVAASLIKQVLRGIHDDAGHQGQYRTLYLARQRFFWTDMERDVREYVKTCKRCVVSKTPEPEARAPLESIRTSSPLKLVCMDFWSAEDCKGKSVDVLVVTDHFTKMAHAYLCRDQSAKQVARQLWDKYFCVYGFPERIHSDQGANFESELIRELLQVAGVNKSRTTAYHPMGNGNVERFNRTLGSMIRTLPPRSKQKWPQMLQTLTFAYNCTAHESTGYAPFYLMYGRVPRLPIDVMFQSAERDCDLADYDQYVAKMRQDLKEAIATAQVNALTSQERQVQLYNRNMKGNVIVEGDRVLLANKGERGRRKLADKWGSIPYVVVSADPRCHTYRVRNTSNEQEKVVHRNLLLLANFLPIEIDKEVDESILSESCESGNEQDDSPSDESHVLGSGLDKSVWTASWVAEASASNKLPEHSQVQDTDLAVQFNTGETGELSNSLSESRVSASESADQGSEASVQLSIGSSPSSRVSRVRTRVGRIVKPKLVGYTEALQQQSRTLTDKWIADSDSSRLELNNTLELKRLEYESRWWSQAVPRDEFQVSRYVKMVPDFTGKEVEKYFPHFERVAITLEWPKQYWTLLLQCVLKGRAQEVYSVIPLEDSADYDKAKAAILNAYQLKFHHHKRTDRQTYVECAAEKATLFDRWYQSEGVNSMGKLKELILVEDFRNCLPDNVSTYVAEQKAETISQAACLADQLRLPTSLTDGIISVADGQSAPVRILRDTGAAQSFMLRELLPLSEKTATGSSVLVQGIEMGFIRVPLHRIFLKSDLVCGDVVVGVRSSFPIPSVNFILGNDIAGPKVWSRGEVLPEVIAAPPVPVGMDDCGQKFPDVFPASVVTRNLKSVRLFEKLEQSVPKVKIIKNNTANISLSRDKLILLQKSDATLVSCFQAALSDPNGASEPCAFFIKDGVLMRMWRPRLNEEWGTVYQIVVPTEYRTEILAFSAHDGLAGHMGMTKTYNRILQHFFWPGLKRDVARYCKSCHVCQVSGKPNQAITSAPLQPIPAIGDPFELLRINNSICINRL</sequence>
<protein>
    <recommendedName>
        <fullName evidence="1">Gypsy retrotransposon integrase-like protein 1</fullName>
    </recommendedName>
</protein>
<dbReference type="GO" id="GO:0015074">
    <property type="term" value="P:DNA integration"/>
    <property type="evidence" value="ECO:0007669"/>
    <property type="project" value="InterPro"/>
</dbReference>
<evidence type="ECO:0000313" key="4">
    <source>
        <dbReference type="EMBL" id="KAK0138255.1"/>
    </source>
</evidence>
<dbReference type="InterPro" id="IPR012337">
    <property type="entry name" value="RNaseH-like_sf"/>
</dbReference>
<dbReference type="FunFam" id="1.10.340.70:FF:000001">
    <property type="entry name" value="Retrovirus-related Pol polyprotein from transposon gypsy-like Protein"/>
    <property type="match status" value="2"/>
</dbReference>
<evidence type="ECO:0000259" key="3">
    <source>
        <dbReference type="PROSITE" id="PS50994"/>
    </source>
</evidence>
<feature type="region of interest" description="Disordered" evidence="2">
    <location>
        <begin position="646"/>
        <end position="667"/>
    </location>
</feature>
<evidence type="ECO:0000313" key="5">
    <source>
        <dbReference type="Proteomes" id="UP001174136"/>
    </source>
</evidence>
<dbReference type="InterPro" id="IPR003309">
    <property type="entry name" value="SCAN_dom"/>
</dbReference>
<feature type="region of interest" description="Disordered" evidence="2">
    <location>
        <begin position="708"/>
        <end position="746"/>
    </location>
</feature>
<name>A0AA47MDI7_MERPO</name>
<dbReference type="Gene3D" id="3.30.70.270">
    <property type="match status" value="1"/>
</dbReference>
<feature type="domain" description="Integrase catalytic" evidence="3">
    <location>
        <begin position="347"/>
        <end position="505"/>
    </location>
</feature>
<dbReference type="FunFam" id="3.30.420.10:FF:000032">
    <property type="entry name" value="Retrovirus-related Pol polyprotein from transposon 297-like Protein"/>
    <property type="match status" value="1"/>
</dbReference>
<dbReference type="Gene3D" id="1.10.4020.10">
    <property type="entry name" value="DNA breaking-rejoining enzymes"/>
    <property type="match status" value="1"/>
</dbReference>
<dbReference type="EMBL" id="JAOPHQ010004698">
    <property type="protein sequence ID" value="KAK0138255.1"/>
    <property type="molecule type" value="Genomic_DNA"/>
</dbReference>
<proteinExistence type="predicted"/>
<dbReference type="PANTHER" id="PTHR37984:SF15">
    <property type="entry name" value="INTEGRASE CATALYTIC DOMAIN-CONTAINING PROTEIN"/>
    <property type="match status" value="1"/>
</dbReference>
<dbReference type="GO" id="GO:0003676">
    <property type="term" value="F:nucleic acid binding"/>
    <property type="evidence" value="ECO:0007669"/>
    <property type="project" value="InterPro"/>
</dbReference>
<dbReference type="Pfam" id="PF00665">
    <property type="entry name" value="rve"/>
    <property type="match status" value="1"/>
</dbReference>
<dbReference type="InterPro" id="IPR038269">
    <property type="entry name" value="SCAN_sf"/>
</dbReference>
<dbReference type="InterPro" id="IPR050951">
    <property type="entry name" value="Retrovirus_Pol_polyprotein"/>
</dbReference>
<dbReference type="InterPro" id="IPR041588">
    <property type="entry name" value="Integrase_H2C2"/>
</dbReference>
<reference evidence="4" key="1">
    <citation type="journal article" date="2023" name="Front. Mar. Sci.">
        <title>A new Merluccius polli reference genome to investigate the effects of global change in West African waters.</title>
        <authorList>
            <person name="Mateo J.L."/>
            <person name="Blanco-Fernandez C."/>
            <person name="Garcia-Vazquez E."/>
            <person name="Machado-Schiaffino G."/>
        </authorList>
    </citation>
    <scope>NUCLEOTIDE SEQUENCE</scope>
    <source>
        <strain evidence="4">C29</strain>
        <tissue evidence="4">Fin</tissue>
    </source>
</reference>
<dbReference type="SUPFAM" id="SSF47353">
    <property type="entry name" value="Retrovirus capsid dimerization domain-like"/>
    <property type="match status" value="1"/>
</dbReference>
<feature type="compositionally biased region" description="Low complexity" evidence="2">
    <location>
        <begin position="711"/>
        <end position="727"/>
    </location>
</feature>
<dbReference type="Gene3D" id="1.10.340.70">
    <property type="match status" value="2"/>
</dbReference>
<dbReference type="Pfam" id="PF02023">
    <property type="entry name" value="SCAN"/>
    <property type="match status" value="1"/>
</dbReference>
<dbReference type="Gene3D" id="3.30.420.10">
    <property type="entry name" value="Ribonuclease H-like superfamily/Ribonuclease H"/>
    <property type="match status" value="1"/>
</dbReference>
<dbReference type="Pfam" id="PF17919">
    <property type="entry name" value="RT_RNaseH_2"/>
    <property type="match status" value="1"/>
</dbReference>
<dbReference type="Pfam" id="PF17921">
    <property type="entry name" value="Integrase_H2C2"/>
    <property type="match status" value="2"/>
</dbReference>
<feature type="compositionally biased region" description="Polar residues" evidence="2">
    <location>
        <begin position="728"/>
        <end position="737"/>
    </location>
</feature>
<dbReference type="InterPro" id="IPR043128">
    <property type="entry name" value="Rev_trsase/Diguanyl_cyclase"/>
</dbReference>
<dbReference type="InterPro" id="IPR001584">
    <property type="entry name" value="Integrase_cat-core"/>
</dbReference>
<gene>
    <name evidence="4" type="primary">TY3B-I_3</name>
    <name evidence="4" type="ORF">N1851_025427</name>
</gene>
<dbReference type="InterPro" id="IPR043502">
    <property type="entry name" value="DNA/RNA_pol_sf"/>
</dbReference>
<dbReference type="SUPFAM" id="SSF53098">
    <property type="entry name" value="Ribonuclease H-like"/>
    <property type="match status" value="1"/>
</dbReference>
<dbReference type="GO" id="GO:0003824">
    <property type="term" value="F:catalytic activity"/>
    <property type="evidence" value="ECO:0007669"/>
    <property type="project" value="UniProtKB-KW"/>
</dbReference>
<keyword evidence="5" id="KW-1185">Reference proteome</keyword>
<dbReference type="PANTHER" id="PTHR37984">
    <property type="entry name" value="PROTEIN CBG26694"/>
    <property type="match status" value="1"/>
</dbReference>
<evidence type="ECO:0000256" key="2">
    <source>
        <dbReference type="SAM" id="MobiDB-lite"/>
    </source>
</evidence>